<proteinExistence type="predicted"/>
<reference evidence="1" key="1">
    <citation type="submission" date="2023-03" db="EMBL/GenBank/DDBJ databases">
        <title>Massive genome expansion in bonnet fungi (Mycena s.s.) driven by repeated elements and novel gene families across ecological guilds.</title>
        <authorList>
            <consortium name="Lawrence Berkeley National Laboratory"/>
            <person name="Harder C.B."/>
            <person name="Miyauchi S."/>
            <person name="Viragh M."/>
            <person name="Kuo A."/>
            <person name="Thoen E."/>
            <person name="Andreopoulos B."/>
            <person name="Lu D."/>
            <person name="Skrede I."/>
            <person name="Drula E."/>
            <person name="Henrissat B."/>
            <person name="Morin E."/>
            <person name="Kohler A."/>
            <person name="Barry K."/>
            <person name="LaButti K."/>
            <person name="Morin E."/>
            <person name="Salamov A."/>
            <person name="Lipzen A."/>
            <person name="Mereny Z."/>
            <person name="Hegedus B."/>
            <person name="Baldrian P."/>
            <person name="Stursova M."/>
            <person name="Weitz H."/>
            <person name="Taylor A."/>
            <person name="Grigoriev I.V."/>
            <person name="Nagy L.G."/>
            <person name="Martin F."/>
            <person name="Kauserud H."/>
        </authorList>
    </citation>
    <scope>NUCLEOTIDE SEQUENCE</scope>
    <source>
        <strain evidence="1">CBHHK067</strain>
    </source>
</reference>
<evidence type="ECO:0000313" key="2">
    <source>
        <dbReference type="Proteomes" id="UP001221757"/>
    </source>
</evidence>
<gene>
    <name evidence="1" type="ORF">B0H17DRAFT_965954</name>
</gene>
<dbReference type="Proteomes" id="UP001221757">
    <property type="component" value="Unassembled WGS sequence"/>
</dbReference>
<evidence type="ECO:0000313" key="1">
    <source>
        <dbReference type="EMBL" id="KAJ7615187.1"/>
    </source>
</evidence>
<accession>A0AAD7B9Z4</accession>
<keyword evidence="2" id="KW-1185">Reference proteome</keyword>
<organism evidence="1 2">
    <name type="scientific">Mycena rosella</name>
    <name type="common">Pink bonnet</name>
    <name type="synonym">Agaricus rosellus</name>
    <dbReference type="NCBI Taxonomy" id="1033263"/>
    <lineage>
        <taxon>Eukaryota</taxon>
        <taxon>Fungi</taxon>
        <taxon>Dikarya</taxon>
        <taxon>Basidiomycota</taxon>
        <taxon>Agaricomycotina</taxon>
        <taxon>Agaricomycetes</taxon>
        <taxon>Agaricomycetidae</taxon>
        <taxon>Agaricales</taxon>
        <taxon>Marasmiineae</taxon>
        <taxon>Mycenaceae</taxon>
        <taxon>Mycena</taxon>
    </lineage>
</organism>
<dbReference type="EMBL" id="JARKIE010000843">
    <property type="protein sequence ID" value="KAJ7615187.1"/>
    <property type="molecule type" value="Genomic_DNA"/>
</dbReference>
<name>A0AAD7B9Z4_MYCRO</name>
<sequence>MRGVPVETTDGLQRQYAGRKTHITFADFMSEPFKVDNGLDQGNPFSGFAYLIYNSGLAGVPVVEKGENGVMFVDDNTLIATGYTFKATHKKISRIITVRAALMIGRVSTVHVWDTEVPAFRCYTRMRA</sequence>
<dbReference type="AlphaFoldDB" id="A0AAD7B9Z4"/>
<protein>
    <submittedName>
        <fullName evidence="1">Uncharacterized protein</fullName>
    </submittedName>
</protein>
<comment type="caution">
    <text evidence="1">The sequence shown here is derived from an EMBL/GenBank/DDBJ whole genome shotgun (WGS) entry which is preliminary data.</text>
</comment>